<protein>
    <submittedName>
        <fullName evidence="10">TAT1</fullName>
    </submittedName>
</protein>
<dbReference type="EMBL" id="AY144993">
    <property type="protein sequence ID" value="AAO32556.1"/>
    <property type="molecule type" value="Genomic_DNA"/>
</dbReference>
<dbReference type="AlphaFoldDB" id="Q875S6"/>
<evidence type="ECO:0000313" key="10">
    <source>
        <dbReference type="EMBL" id="AAO32556.1"/>
    </source>
</evidence>
<evidence type="ECO:0000256" key="6">
    <source>
        <dbReference type="ARBA" id="ARBA00022989"/>
    </source>
</evidence>
<keyword evidence="3" id="KW-0813">Transport</keyword>
<feature type="transmembrane region" description="Helical" evidence="8">
    <location>
        <begin position="301"/>
        <end position="322"/>
    </location>
</feature>
<evidence type="ECO:0000256" key="2">
    <source>
        <dbReference type="ARBA" id="ARBA00006983"/>
    </source>
</evidence>
<feature type="transmembrane region" description="Helical" evidence="8">
    <location>
        <begin position="479"/>
        <end position="500"/>
    </location>
</feature>
<accession>Q875S6</accession>
<dbReference type="Pfam" id="PF00324">
    <property type="entry name" value="AA_permease"/>
    <property type="match status" value="1"/>
</dbReference>
<sequence>MSSDMSTANSKKEEESTYAIIQTSSPCSKKYSYISGQVNRFINSFRRKGESEDVKELKGENEECGAATKMKKSIKSRHLLMISLGTGIGTGLLVGNGKALAKAGPAGLVIGYAVASIMLYCIIQAAGELGICYSGMAGNYTAYSSLLVDPALGFSVSWVYCVQWMTVLPLQLVTAAMTVRYWTNANPDIFVAVFFVVIMVINMFGAKGYAEAEFLFNICKVLMIAGFVILGIAINCGGAGTSGYIGAKYWHSPGSFAAGFKGVCYVFCYAAFSYGGIEVMVLTASEQENPRKSIPNACKKVIYRILMIYMLTTIIVCFLVPYNSSELMGSSGESASHASPLVIAVASHGVKIVPHIINAVILISVISVGNSSMYSAPRLLLSLSEQGYAPKFLNYVDRQGRPLICFAITLLVALIAFVAASDAEEDIFAWLLAISGLSQIFIWTSICLSHVRFRDAMHAQGLSLGQIGYKSQTGYWGSWFAIVISVLVLIAQFWVAIAPIGEEGRLNAETFFQNYLAFPILLGAYFGYKVYHKDWRLCIPASEVDLSSHRNISDEEILRQEDYEWNEKMSNSSIWVRLCHFWC</sequence>
<dbReference type="InterPro" id="IPR004841">
    <property type="entry name" value="AA-permease/SLC12A_dom"/>
</dbReference>
<evidence type="ECO:0000256" key="7">
    <source>
        <dbReference type="ARBA" id="ARBA00023136"/>
    </source>
</evidence>
<feature type="domain" description="Amino acid permease/ SLC12A" evidence="9">
    <location>
        <begin position="78"/>
        <end position="537"/>
    </location>
</feature>
<feature type="transmembrane region" description="Helical" evidence="8">
    <location>
        <begin position="258"/>
        <end position="281"/>
    </location>
</feature>
<evidence type="ECO:0000256" key="3">
    <source>
        <dbReference type="ARBA" id="ARBA00022448"/>
    </source>
</evidence>
<keyword evidence="4 8" id="KW-0812">Transmembrane</keyword>
<comment type="similarity">
    <text evidence="2">Belongs to the amino acid-polyamine-organocation (APC) superfamily. YAT (TC 2.A.3.10) family.</text>
</comment>
<feature type="transmembrane region" description="Helical" evidence="8">
    <location>
        <begin position="146"/>
        <end position="169"/>
    </location>
</feature>
<dbReference type="InterPro" id="IPR004840">
    <property type="entry name" value="Amino_acid_permease_CS"/>
</dbReference>
<feature type="transmembrane region" description="Helical" evidence="8">
    <location>
        <begin position="427"/>
        <end position="448"/>
    </location>
</feature>
<dbReference type="InterPro" id="IPR050524">
    <property type="entry name" value="APC_YAT"/>
</dbReference>
<evidence type="ECO:0000259" key="9">
    <source>
        <dbReference type="Pfam" id="PF00324"/>
    </source>
</evidence>
<evidence type="ECO:0000256" key="4">
    <source>
        <dbReference type="ARBA" id="ARBA00022692"/>
    </source>
</evidence>
<dbReference type="FunFam" id="1.20.1740.10:FF:000017">
    <property type="entry name" value="Amino acid permease"/>
    <property type="match status" value="1"/>
</dbReference>
<reference evidence="10" key="1">
    <citation type="submission" date="2002-08" db="EMBL/GenBank/DDBJ databases">
        <authorList>
            <person name="Langkjaer R.B."/>
            <person name="Cliften P.F."/>
            <person name="Johnston M."/>
            <person name="Piskur J."/>
        </authorList>
    </citation>
    <scope>NUCLEOTIDE SEQUENCE</scope>
    <source>
        <strain evidence="10">CBS3082</strain>
    </source>
</reference>
<feature type="transmembrane region" description="Helical" evidence="8">
    <location>
        <begin position="79"/>
        <end position="97"/>
    </location>
</feature>
<dbReference type="InterPro" id="IPR004762">
    <property type="entry name" value="Amino_acid_permease_fungi"/>
</dbReference>
<feature type="transmembrane region" description="Helical" evidence="8">
    <location>
        <begin position="189"/>
        <end position="209"/>
    </location>
</feature>
<keyword evidence="5" id="KW-0029">Amino-acid transport</keyword>
<reference evidence="10" key="2">
    <citation type="journal article" date="2003" name="Nature">
        <title>Yeast genome duplication was followed by asynchronous differentiation of duplicated genes.</title>
        <authorList>
            <person name="Langkjaer R.B."/>
            <person name="Cliften P.F."/>
            <person name="Johnston M."/>
            <person name="Piskur J."/>
        </authorList>
    </citation>
    <scope>NUCLEOTIDE SEQUENCE</scope>
    <source>
        <strain evidence="10">CBS3082</strain>
    </source>
</reference>
<feature type="transmembrane region" description="Helical" evidence="8">
    <location>
        <begin position="221"/>
        <end position="246"/>
    </location>
</feature>
<organism evidence="10">
    <name type="scientific">Lachancea kluyveri</name>
    <name type="common">Yeast</name>
    <name type="synonym">Saccharomyces kluyveri</name>
    <dbReference type="NCBI Taxonomy" id="4934"/>
    <lineage>
        <taxon>Eukaryota</taxon>
        <taxon>Fungi</taxon>
        <taxon>Dikarya</taxon>
        <taxon>Ascomycota</taxon>
        <taxon>Saccharomycotina</taxon>
        <taxon>Saccharomycetes</taxon>
        <taxon>Saccharomycetales</taxon>
        <taxon>Saccharomycetaceae</taxon>
        <taxon>Lachancea</taxon>
    </lineage>
</organism>
<feature type="transmembrane region" description="Helical" evidence="8">
    <location>
        <begin position="512"/>
        <end position="531"/>
    </location>
</feature>
<feature type="transmembrane region" description="Helical" evidence="8">
    <location>
        <begin position="109"/>
        <end position="134"/>
    </location>
</feature>
<keyword evidence="6 8" id="KW-1133">Transmembrane helix</keyword>
<dbReference type="PANTHER" id="PTHR43341">
    <property type="entry name" value="AMINO ACID PERMEASE"/>
    <property type="match status" value="1"/>
</dbReference>
<dbReference type="GO" id="GO:0015171">
    <property type="term" value="F:amino acid transmembrane transporter activity"/>
    <property type="evidence" value="ECO:0007669"/>
    <property type="project" value="UniProtKB-ARBA"/>
</dbReference>
<dbReference type="PROSITE" id="PS00218">
    <property type="entry name" value="AMINO_ACID_PERMEASE_1"/>
    <property type="match status" value="1"/>
</dbReference>
<comment type="subcellular location">
    <subcellularLocation>
        <location evidence="1">Membrane</location>
        <topology evidence="1">Multi-pass membrane protein</topology>
    </subcellularLocation>
</comment>
<feature type="transmembrane region" description="Helical" evidence="8">
    <location>
        <begin position="402"/>
        <end position="421"/>
    </location>
</feature>
<evidence type="ECO:0000256" key="5">
    <source>
        <dbReference type="ARBA" id="ARBA00022970"/>
    </source>
</evidence>
<dbReference type="NCBIfam" id="TIGR00913">
    <property type="entry name" value="2A0310"/>
    <property type="match status" value="1"/>
</dbReference>
<dbReference type="PANTHER" id="PTHR43341:SF24">
    <property type="entry name" value="VALINE_TYROSINE_TRYPTOPHAN AMINO-ACID PERMEASE 1"/>
    <property type="match status" value="1"/>
</dbReference>
<name>Q875S6_LACKL</name>
<dbReference type="PIRSF" id="PIRSF006060">
    <property type="entry name" value="AA_transporter"/>
    <property type="match status" value="1"/>
</dbReference>
<dbReference type="Gene3D" id="1.20.1740.10">
    <property type="entry name" value="Amino acid/polyamine transporter I"/>
    <property type="match status" value="1"/>
</dbReference>
<evidence type="ECO:0000256" key="1">
    <source>
        <dbReference type="ARBA" id="ARBA00004141"/>
    </source>
</evidence>
<feature type="transmembrane region" description="Helical" evidence="8">
    <location>
        <begin position="356"/>
        <end position="381"/>
    </location>
</feature>
<keyword evidence="7 8" id="KW-0472">Membrane</keyword>
<dbReference type="GO" id="GO:0016020">
    <property type="term" value="C:membrane"/>
    <property type="evidence" value="ECO:0007669"/>
    <property type="project" value="UniProtKB-SubCell"/>
</dbReference>
<evidence type="ECO:0000256" key="8">
    <source>
        <dbReference type="SAM" id="Phobius"/>
    </source>
</evidence>
<proteinExistence type="inferred from homology"/>